<dbReference type="AlphaFoldDB" id="A0A430B4E5"/>
<keyword evidence="1" id="KW-0472">Membrane</keyword>
<feature type="transmembrane region" description="Helical" evidence="1">
    <location>
        <begin position="97"/>
        <end position="119"/>
    </location>
</feature>
<feature type="transmembrane region" description="Helical" evidence="1">
    <location>
        <begin position="12"/>
        <end position="30"/>
    </location>
</feature>
<keyword evidence="1" id="KW-1133">Transmembrane helix</keyword>
<dbReference type="EMBL" id="NGKA01000002">
    <property type="protein sequence ID" value="RSU15195.1"/>
    <property type="molecule type" value="Genomic_DNA"/>
</dbReference>
<evidence type="ECO:0000313" key="2">
    <source>
        <dbReference type="EMBL" id="RSU15195.1"/>
    </source>
</evidence>
<gene>
    <name evidence="2" type="ORF">CBF29_02350</name>
</gene>
<keyword evidence="3" id="KW-1185">Reference proteome</keyword>
<dbReference type="RefSeq" id="WP_126806886.1">
    <property type="nucleotide sequence ID" value="NZ_NGKA01000002.1"/>
</dbReference>
<dbReference type="Proteomes" id="UP000287605">
    <property type="component" value="Unassembled WGS sequence"/>
</dbReference>
<name>A0A430B4E5_9ENTE</name>
<reference evidence="2 3" key="1">
    <citation type="submission" date="2017-05" db="EMBL/GenBank/DDBJ databases">
        <title>Vagococcus spp. assemblies.</title>
        <authorList>
            <person name="Gulvik C.A."/>
        </authorList>
    </citation>
    <scope>NUCLEOTIDE SEQUENCE [LARGE SCALE GENOMIC DNA]</scope>
    <source>
        <strain evidence="2 3">CCUG 51432</strain>
    </source>
</reference>
<sequence length="139" mass="16004">MFKHLRNNFTQAFGGTLIWLIILITVFITPKNITLIFLWRLIGIALILAIIFGVIYTYLWEYSIFKASTNIIISTVINVLAGFGSVYLFSSEMFSRLIAYTPYILVTTLIGHIVGFYLYSKFSNKKLAKDINMKLEMKK</sequence>
<dbReference type="OrthoDB" id="2610916at2"/>
<evidence type="ECO:0000256" key="1">
    <source>
        <dbReference type="SAM" id="Phobius"/>
    </source>
</evidence>
<feature type="transmembrane region" description="Helical" evidence="1">
    <location>
        <begin position="36"/>
        <end position="59"/>
    </location>
</feature>
<keyword evidence="1" id="KW-0812">Transmembrane</keyword>
<feature type="transmembrane region" description="Helical" evidence="1">
    <location>
        <begin position="71"/>
        <end position="91"/>
    </location>
</feature>
<evidence type="ECO:0000313" key="3">
    <source>
        <dbReference type="Proteomes" id="UP000287605"/>
    </source>
</evidence>
<evidence type="ECO:0008006" key="4">
    <source>
        <dbReference type="Google" id="ProtNLM"/>
    </source>
</evidence>
<protein>
    <recommendedName>
        <fullName evidence="4">DUF3021 domain-containing protein</fullName>
    </recommendedName>
</protein>
<comment type="caution">
    <text evidence="2">The sequence shown here is derived from an EMBL/GenBank/DDBJ whole genome shotgun (WGS) entry which is preliminary data.</text>
</comment>
<organism evidence="2 3">
    <name type="scientific">Vagococcus elongatus</name>
    <dbReference type="NCBI Taxonomy" id="180344"/>
    <lineage>
        <taxon>Bacteria</taxon>
        <taxon>Bacillati</taxon>
        <taxon>Bacillota</taxon>
        <taxon>Bacilli</taxon>
        <taxon>Lactobacillales</taxon>
        <taxon>Enterococcaceae</taxon>
        <taxon>Vagococcus</taxon>
    </lineage>
</organism>
<proteinExistence type="predicted"/>
<accession>A0A430B4E5</accession>